<dbReference type="Pfam" id="PF07973">
    <property type="entry name" value="tRNA_SAD"/>
    <property type="match status" value="1"/>
</dbReference>
<dbReference type="SUPFAM" id="SSF55186">
    <property type="entry name" value="ThrRS/AlaRS common domain"/>
    <property type="match status" value="1"/>
</dbReference>
<reference evidence="9 10" key="1">
    <citation type="submission" date="2015-03" db="EMBL/GenBank/DDBJ databases">
        <title>Genome sequence of Kiloniella sp. P1-1, isolated from the gut microflora of Pacific white shrimp, Penaeus vannamei.</title>
        <authorList>
            <person name="Shao Z."/>
            <person name="Wang L."/>
            <person name="Li X."/>
        </authorList>
    </citation>
    <scope>NUCLEOTIDE SEQUENCE [LARGE SCALE GENOMIC DNA]</scope>
    <source>
        <strain evidence="9 10">P1-1</strain>
    </source>
</reference>
<proteinExistence type="predicted"/>
<dbReference type="OrthoDB" id="9812949at2"/>
<dbReference type="InterPro" id="IPR018165">
    <property type="entry name" value="Ala-tRNA-synth_IIc_core"/>
</dbReference>
<evidence type="ECO:0000259" key="8">
    <source>
        <dbReference type="PROSITE" id="PS50860"/>
    </source>
</evidence>
<dbReference type="GO" id="GO:0004813">
    <property type="term" value="F:alanine-tRNA ligase activity"/>
    <property type="evidence" value="ECO:0007669"/>
    <property type="project" value="InterPro"/>
</dbReference>
<keyword evidence="9" id="KW-0378">Hydrolase</keyword>
<evidence type="ECO:0000256" key="3">
    <source>
        <dbReference type="ARBA" id="ARBA00017959"/>
    </source>
</evidence>
<dbReference type="InterPro" id="IPR012947">
    <property type="entry name" value="tRNA_SAD"/>
</dbReference>
<evidence type="ECO:0000313" key="10">
    <source>
        <dbReference type="Proteomes" id="UP000034491"/>
    </source>
</evidence>
<feature type="coiled-coil region" evidence="7">
    <location>
        <begin position="132"/>
        <end position="159"/>
    </location>
</feature>
<dbReference type="GO" id="GO:0005524">
    <property type="term" value="F:ATP binding"/>
    <property type="evidence" value="ECO:0007669"/>
    <property type="project" value="InterPro"/>
</dbReference>
<name>A0A0M2R6L8_9PROT</name>
<gene>
    <name evidence="9" type="ORF">WH95_07620</name>
</gene>
<feature type="domain" description="Alanyl-transfer RNA synthetases family profile" evidence="8">
    <location>
        <begin position="1"/>
        <end position="236"/>
    </location>
</feature>
<evidence type="ECO:0000256" key="7">
    <source>
        <dbReference type="SAM" id="Coils"/>
    </source>
</evidence>
<dbReference type="Pfam" id="PF01411">
    <property type="entry name" value="tRNA-synt_2c"/>
    <property type="match status" value="1"/>
</dbReference>
<dbReference type="RefSeq" id="WP_046505165.1">
    <property type="nucleotide sequence ID" value="NZ_CBDDLU010000015.1"/>
</dbReference>
<keyword evidence="4" id="KW-0479">Metal-binding</keyword>
<dbReference type="InterPro" id="IPR009000">
    <property type="entry name" value="Transl_B-barrel_sf"/>
</dbReference>
<dbReference type="PANTHER" id="PTHR43462:SF1">
    <property type="entry name" value="ALANYL-TRNA EDITING PROTEIN AARSD1"/>
    <property type="match status" value="1"/>
</dbReference>
<dbReference type="PANTHER" id="PTHR43462">
    <property type="entry name" value="ALANYL-TRNA EDITING PROTEIN"/>
    <property type="match status" value="1"/>
</dbReference>
<comment type="caution">
    <text evidence="9">The sequence shown here is derived from an EMBL/GenBank/DDBJ whole genome shotgun (WGS) entry which is preliminary data.</text>
</comment>
<dbReference type="InterPro" id="IPR051335">
    <property type="entry name" value="Alanyl-tRNA_Editing_Enzymes"/>
</dbReference>
<dbReference type="Gene3D" id="2.40.30.130">
    <property type="match status" value="1"/>
</dbReference>
<keyword evidence="10" id="KW-1185">Reference proteome</keyword>
<dbReference type="EMBL" id="LANI01000004">
    <property type="protein sequence ID" value="KKJ77547.1"/>
    <property type="molecule type" value="Genomic_DNA"/>
</dbReference>
<dbReference type="GO" id="GO:0006419">
    <property type="term" value="P:alanyl-tRNA aminoacylation"/>
    <property type="evidence" value="ECO:0007669"/>
    <property type="project" value="InterPro"/>
</dbReference>
<evidence type="ECO:0000256" key="5">
    <source>
        <dbReference type="ARBA" id="ARBA00022833"/>
    </source>
</evidence>
<dbReference type="STRING" id="1549748.WH95_07620"/>
<keyword evidence="5" id="KW-0862">Zinc</keyword>
<evidence type="ECO:0000313" key="9">
    <source>
        <dbReference type="EMBL" id="KKJ77547.1"/>
    </source>
</evidence>
<dbReference type="GO" id="GO:0003676">
    <property type="term" value="F:nucleic acid binding"/>
    <property type="evidence" value="ECO:0007669"/>
    <property type="project" value="InterPro"/>
</dbReference>
<comment type="subcellular location">
    <subcellularLocation>
        <location evidence="2">Cytoplasm</location>
    </subcellularLocation>
</comment>
<dbReference type="GO" id="GO:0046872">
    <property type="term" value="F:metal ion binding"/>
    <property type="evidence" value="ECO:0007669"/>
    <property type="project" value="UniProtKB-KW"/>
</dbReference>
<dbReference type="PATRIC" id="fig|1549748.8.peg.3486"/>
<dbReference type="PROSITE" id="PS50860">
    <property type="entry name" value="AA_TRNA_LIGASE_II_ALA"/>
    <property type="match status" value="1"/>
</dbReference>
<organism evidence="9 10">
    <name type="scientific">Kiloniella litopenaei</name>
    <dbReference type="NCBI Taxonomy" id="1549748"/>
    <lineage>
        <taxon>Bacteria</taxon>
        <taxon>Pseudomonadati</taxon>
        <taxon>Pseudomonadota</taxon>
        <taxon>Alphaproteobacteria</taxon>
        <taxon>Rhodospirillales</taxon>
        <taxon>Kiloniellaceae</taxon>
        <taxon>Kiloniella</taxon>
    </lineage>
</organism>
<sequence>MDLLFYKDAYQKSCDAIVTYSEDGQVRLDQTLFYPTGGGQPGDSGWLELSDGTKSKVLEARKGENHEDVVLHLAEDASAPQVGSKVTAVLDWERRYAHMKIHSCLHLLCASVVGDVTGGQISDVKGRLDFNLPDTAIDKAELEEKINQLIAEDHAITQDWISDEELDNNPSMVRTMSVKPPRGSGKIRLVKIGNDVDLQPCGGTHVKSTGEIGPIKIGKVENKGKQNRRINLTFAS</sequence>
<evidence type="ECO:0000256" key="1">
    <source>
        <dbReference type="ARBA" id="ARBA00001947"/>
    </source>
</evidence>
<dbReference type="GO" id="GO:0005737">
    <property type="term" value="C:cytoplasm"/>
    <property type="evidence" value="ECO:0007669"/>
    <property type="project" value="UniProtKB-SubCell"/>
</dbReference>
<accession>A0A0M2R6L8</accession>
<dbReference type="Gene3D" id="3.30.980.10">
    <property type="entry name" value="Threonyl-trna Synthetase, Chain A, domain 2"/>
    <property type="match status" value="1"/>
</dbReference>
<dbReference type="AlphaFoldDB" id="A0A0M2R6L8"/>
<protein>
    <recommendedName>
        <fullName evidence="3">Alanine--tRNA ligase</fullName>
    </recommendedName>
    <alternativeName>
        <fullName evidence="6">Alanyl-tRNA synthetase</fullName>
    </alternativeName>
</protein>
<dbReference type="SUPFAM" id="SSF50447">
    <property type="entry name" value="Translation proteins"/>
    <property type="match status" value="1"/>
</dbReference>
<dbReference type="InterPro" id="IPR018164">
    <property type="entry name" value="Ala-tRNA-synth_IIc_N"/>
</dbReference>
<evidence type="ECO:0000256" key="6">
    <source>
        <dbReference type="ARBA" id="ARBA00032577"/>
    </source>
</evidence>
<dbReference type="Proteomes" id="UP000034491">
    <property type="component" value="Unassembled WGS sequence"/>
</dbReference>
<evidence type="ECO:0000256" key="2">
    <source>
        <dbReference type="ARBA" id="ARBA00004496"/>
    </source>
</evidence>
<keyword evidence="7" id="KW-0175">Coiled coil</keyword>
<evidence type="ECO:0000256" key="4">
    <source>
        <dbReference type="ARBA" id="ARBA00022723"/>
    </source>
</evidence>
<dbReference type="InterPro" id="IPR018163">
    <property type="entry name" value="Thr/Ala-tRNA-synth_IIc_edit"/>
</dbReference>
<dbReference type="SMART" id="SM00863">
    <property type="entry name" value="tRNA_SAD"/>
    <property type="match status" value="1"/>
</dbReference>
<dbReference type="GO" id="GO:0002161">
    <property type="term" value="F:aminoacyl-tRNA deacylase activity"/>
    <property type="evidence" value="ECO:0007669"/>
    <property type="project" value="UniProtKB-ARBA"/>
</dbReference>
<comment type="cofactor">
    <cofactor evidence="1">
        <name>Zn(2+)</name>
        <dbReference type="ChEBI" id="CHEBI:29105"/>
    </cofactor>
</comment>